<evidence type="ECO:0000313" key="3">
    <source>
        <dbReference type="Proteomes" id="UP001374535"/>
    </source>
</evidence>
<organism evidence="2 3">
    <name type="scientific">Vigna mungo</name>
    <name type="common">Black gram</name>
    <name type="synonym">Phaseolus mungo</name>
    <dbReference type="NCBI Taxonomy" id="3915"/>
    <lineage>
        <taxon>Eukaryota</taxon>
        <taxon>Viridiplantae</taxon>
        <taxon>Streptophyta</taxon>
        <taxon>Embryophyta</taxon>
        <taxon>Tracheophyta</taxon>
        <taxon>Spermatophyta</taxon>
        <taxon>Magnoliopsida</taxon>
        <taxon>eudicotyledons</taxon>
        <taxon>Gunneridae</taxon>
        <taxon>Pentapetalae</taxon>
        <taxon>rosids</taxon>
        <taxon>fabids</taxon>
        <taxon>Fabales</taxon>
        <taxon>Fabaceae</taxon>
        <taxon>Papilionoideae</taxon>
        <taxon>50 kb inversion clade</taxon>
        <taxon>NPAAA clade</taxon>
        <taxon>indigoferoid/millettioid clade</taxon>
        <taxon>Phaseoleae</taxon>
        <taxon>Vigna</taxon>
    </lineage>
</organism>
<dbReference type="Proteomes" id="UP001374535">
    <property type="component" value="Chromosome 10"/>
</dbReference>
<reference evidence="2 3" key="1">
    <citation type="journal article" date="2023" name="Life. Sci Alliance">
        <title>Evolutionary insights into 3D genome organization and epigenetic landscape of Vigna mungo.</title>
        <authorList>
            <person name="Junaid A."/>
            <person name="Singh B."/>
            <person name="Bhatia S."/>
        </authorList>
    </citation>
    <scope>NUCLEOTIDE SEQUENCE [LARGE SCALE GENOMIC DNA]</scope>
    <source>
        <strain evidence="2">Urdbean</strain>
    </source>
</reference>
<evidence type="ECO:0000313" key="2">
    <source>
        <dbReference type="EMBL" id="WVY93261.1"/>
    </source>
</evidence>
<dbReference type="EMBL" id="CP144691">
    <property type="protein sequence ID" value="WVY93261.1"/>
    <property type="molecule type" value="Genomic_DNA"/>
</dbReference>
<dbReference type="AlphaFoldDB" id="A0AAQ3MLR6"/>
<name>A0AAQ3MLR6_VIGMU</name>
<proteinExistence type="predicted"/>
<feature type="compositionally biased region" description="Basic and acidic residues" evidence="1">
    <location>
        <begin position="54"/>
        <end position="71"/>
    </location>
</feature>
<sequence length="128" mass="14546">MNSLHSVSAAIVYTKCDPIRKPLSFYKAKTKRHNLSCSFRHPSNKLRVPALKSDPSESPHTRNFADDERAEKLPLRQKDANFDSGWLPAFPHVLVASMSNYIFGYHIGDTVQPILLLERRTSVHIEMG</sequence>
<gene>
    <name evidence="2" type="ORF">V8G54_032349</name>
</gene>
<accession>A0AAQ3MLR6</accession>
<protein>
    <submittedName>
        <fullName evidence="2">Uncharacterized protein</fullName>
    </submittedName>
</protein>
<feature type="region of interest" description="Disordered" evidence="1">
    <location>
        <begin position="48"/>
        <end position="71"/>
    </location>
</feature>
<evidence type="ECO:0000256" key="1">
    <source>
        <dbReference type="SAM" id="MobiDB-lite"/>
    </source>
</evidence>
<keyword evidence="3" id="KW-1185">Reference proteome</keyword>